<organism evidence="1 2">
    <name type="scientific">Vreelandella boliviensis LC1</name>
    <dbReference type="NCBI Taxonomy" id="1072583"/>
    <lineage>
        <taxon>Bacteria</taxon>
        <taxon>Pseudomonadati</taxon>
        <taxon>Pseudomonadota</taxon>
        <taxon>Gammaproteobacteria</taxon>
        <taxon>Oceanospirillales</taxon>
        <taxon>Halomonadaceae</taxon>
        <taxon>Vreelandella</taxon>
    </lineage>
</organism>
<dbReference type="AlphaFoldDB" id="A0A7U9GFR0"/>
<sequence length="40" mass="4606">MINSHLLYQLSYRGTMCYLGNIPIKTAFREEAAKYILAVI</sequence>
<protein>
    <submittedName>
        <fullName evidence="1">Uncharacterized protein</fullName>
    </submittedName>
</protein>
<name>A0A7U9GFR0_9GAMM</name>
<accession>A0A7U9GFR0</accession>
<dbReference type="EMBL" id="JH393258">
    <property type="protein sequence ID" value="EHJ92549.1"/>
    <property type="molecule type" value="Genomic_DNA"/>
</dbReference>
<gene>
    <name evidence="1" type="ORF">KUC_2506</name>
</gene>
<evidence type="ECO:0000313" key="1">
    <source>
        <dbReference type="EMBL" id="EHJ92549.1"/>
    </source>
</evidence>
<dbReference type="Proteomes" id="UP000005756">
    <property type="component" value="Unassembled WGS sequence"/>
</dbReference>
<reference evidence="1 2" key="1">
    <citation type="submission" date="2011-10" db="EMBL/GenBank/DDBJ databases">
        <authorList>
            <person name="Quillaguamn J."/>
            <person name="Guzmn D."/>
            <person name="Balderrama-Subieta A."/>
            <person name="Cardona-Ortuo C."/>
            <person name="Guevara-Martnez M."/>
            <person name="Callisaya-Quispe N."/>
        </authorList>
    </citation>
    <scope>NUCLEOTIDE SEQUENCE [LARGE SCALE GENOMIC DNA]</scope>
    <source>
        <strain evidence="1 2">LC1</strain>
    </source>
</reference>
<proteinExistence type="predicted"/>
<evidence type="ECO:0000313" key="2">
    <source>
        <dbReference type="Proteomes" id="UP000005756"/>
    </source>
</evidence>